<gene>
    <name evidence="2" type="ORF">IRJ41_001947</name>
</gene>
<organism evidence="2 3">
    <name type="scientific">Triplophysa rosa</name>
    <name type="common">Cave loach</name>
    <dbReference type="NCBI Taxonomy" id="992332"/>
    <lineage>
        <taxon>Eukaryota</taxon>
        <taxon>Metazoa</taxon>
        <taxon>Chordata</taxon>
        <taxon>Craniata</taxon>
        <taxon>Vertebrata</taxon>
        <taxon>Euteleostomi</taxon>
        <taxon>Actinopterygii</taxon>
        <taxon>Neopterygii</taxon>
        <taxon>Teleostei</taxon>
        <taxon>Ostariophysi</taxon>
        <taxon>Cypriniformes</taxon>
        <taxon>Nemacheilidae</taxon>
        <taxon>Triplophysa</taxon>
    </lineage>
</organism>
<reference evidence="2" key="1">
    <citation type="submission" date="2021-02" db="EMBL/GenBank/DDBJ databases">
        <title>Comparative genomics reveals that relaxation of natural selection precedes convergent phenotypic evolution of cavefish.</title>
        <authorList>
            <person name="Peng Z."/>
        </authorList>
    </citation>
    <scope>NUCLEOTIDE SEQUENCE</scope>
    <source>
        <tissue evidence="2">Muscle</tissue>
    </source>
</reference>
<feature type="compositionally biased region" description="Basic and acidic residues" evidence="1">
    <location>
        <begin position="1"/>
        <end position="32"/>
    </location>
</feature>
<evidence type="ECO:0000256" key="1">
    <source>
        <dbReference type="SAM" id="MobiDB-lite"/>
    </source>
</evidence>
<sequence length="457" mass="52798">MTNSQRREQDPLGERNHGEQDELSTTHEERENAAPVRGIVLPRGGGAWWPERERSWTPTGTLRRHRGEILKINKLQLVKRLNVIEQTWAKTAEHFTLVLTTKDSEDLSHIIELTDQWKENLTTFMENLRKTESSQRETIQSVRAHVVKWQKFCEDQIRRHPASDGGPPKGQEAMGELSKTITELHKQLGIRINGGSGIHATLMSLSDNMEFWSRSLKSRSGPELHPSGDWVKMEEALGSLRNLLVQCRQRSNHKSVLRSFICSLLRSLTEVFAMYSGKFLVPDLEETLRLIKKERRSRHPVRKAWRRVFGERKWKRKVSACDEDYSENVVWEHHSHQGVGENIYFIGPLQNPEVAWESSEDDWFLQAHPSMESLYNKAISTDVFVTAHQSLESLYKEELSTDEKVSRSAQTSDCQIEEPKNPPSTMKRRAKAIKAYFNKKWKAVKRTFTQCTGDSDS</sequence>
<dbReference type="PANTHER" id="PTHR23052:SF1">
    <property type="entry name" value="AXONEMAL DYNEIN LIGHT CHAIN DOMAIN-CONTAINING PROTEIN 1"/>
    <property type="match status" value="1"/>
</dbReference>
<comment type="caution">
    <text evidence="2">The sequence shown here is derived from an EMBL/GenBank/DDBJ whole genome shotgun (WGS) entry which is preliminary data.</text>
</comment>
<protein>
    <submittedName>
        <fullName evidence="2">Axonemal dynein light chain domain-containing protein 1</fullName>
    </submittedName>
</protein>
<keyword evidence="3" id="KW-1185">Reference proteome</keyword>
<evidence type="ECO:0000313" key="2">
    <source>
        <dbReference type="EMBL" id="KAI7790811.1"/>
    </source>
</evidence>
<dbReference type="PANTHER" id="PTHR23052">
    <property type="entry name" value="AXONEMAL DYNEIN LIGHT CHAIN DOMAIN-CONTAINING PROTEIN 1"/>
    <property type="match status" value="1"/>
</dbReference>
<evidence type="ECO:0000313" key="3">
    <source>
        <dbReference type="Proteomes" id="UP001059041"/>
    </source>
</evidence>
<dbReference type="Proteomes" id="UP001059041">
    <property type="component" value="Linkage Group LG25"/>
</dbReference>
<name>A0A9W7T5T7_TRIRA</name>
<feature type="region of interest" description="Disordered" evidence="1">
    <location>
        <begin position="1"/>
        <end position="41"/>
    </location>
</feature>
<accession>A0A9W7T5T7</accession>
<dbReference type="EMBL" id="JAFHDT010000025">
    <property type="protein sequence ID" value="KAI7790811.1"/>
    <property type="molecule type" value="Genomic_DNA"/>
</dbReference>
<feature type="region of interest" description="Disordered" evidence="1">
    <location>
        <begin position="402"/>
        <end position="427"/>
    </location>
</feature>
<dbReference type="AlphaFoldDB" id="A0A9W7T5T7"/>
<dbReference type="InterPro" id="IPR052845">
    <property type="entry name" value="Axonemal_dynein_LC_domain"/>
</dbReference>
<proteinExistence type="predicted"/>